<reference evidence="1 2" key="1">
    <citation type="journal article" date="2021" name="Hortic Res">
        <title>High-quality reference genome and annotation aids understanding of berry development for evergreen blueberry (Vaccinium darrowii).</title>
        <authorList>
            <person name="Yu J."/>
            <person name="Hulse-Kemp A.M."/>
            <person name="Babiker E."/>
            <person name="Staton M."/>
        </authorList>
    </citation>
    <scope>NUCLEOTIDE SEQUENCE [LARGE SCALE GENOMIC DNA]</scope>
    <source>
        <strain evidence="2">cv. NJ 8807/NJ 8810</strain>
        <tissue evidence="1">Young leaf</tissue>
    </source>
</reference>
<organism evidence="1 2">
    <name type="scientific">Vaccinium darrowii</name>
    <dbReference type="NCBI Taxonomy" id="229202"/>
    <lineage>
        <taxon>Eukaryota</taxon>
        <taxon>Viridiplantae</taxon>
        <taxon>Streptophyta</taxon>
        <taxon>Embryophyta</taxon>
        <taxon>Tracheophyta</taxon>
        <taxon>Spermatophyta</taxon>
        <taxon>Magnoliopsida</taxon>
        <taxon>eudicotyledons</taxon>
        <taxon>Gunneridae</taxon>
        <taxon>Pentapetalae</taxon>
        <taxon>asterids</taxon>
        <taxon>Ericales</taxon>
        <taxon>Ericaceae</taxon>
        <taxon>Vaccinioideae</taxon>
        <taxon>Vaccinieae</taxon>
        <taxon>Vaccinium</taxon>
    </lineage>
</organism>
<dbReference type="EMBL" id="CM037156">
    <property type="protein sequence ID" value="KAH7838704.1"/>
    <property type="molecule type" value="Genomic_DNA"/>
</dbReference>
<name>A0ACB7XDJ8_9ERIC</name>
<evidence type="ECO:0000313" key="1">
    <source>
        <dbReference type="EMBL" id="KAH7838704.1"/>
    </source>
</evidence>
<gene>
    <name evidence="1" type="ORF">Vadar_030143</name>
</gene>
<accession>A0ACB7XDJ8</accession>
<sequence>MATLSAFSSSWPTQNPNPNFLSHLELDHPDLSHIPDNLPPPMLRDTAEDEDGGPKPTLFPNPDLNPNPHPNFLDRPPLSAPNLLHVSFNQDSGCFATGTDRGFRIYNCDPFREIFRRDFDHGGVGTVEMLFRCNILSLVGGGPDPQYPLNKVMIWDDHQSRCIGELSFRSEVRGVRLRRDRIVVILEQKIFVYNFSDLKLLHQIETISNPKGLCAVSHAAGTIVLVCPGLQKGQVRVEHYGSKRTKFIMAHDSRIACFALTQDGQLLATCSSKGTLVRIFNTFDGSLLQEVRRGADRAEIYSLAFSSNAQWLAVSSDKGTVHVFGLKANLGNLGSDKPPVATDPNRAVSSPASSLSFMRGVLPKYFSSEWSVAQFRLVEGSQYIVAFGHQKNTVVILGLDGSFYRCQFDPVSGGEMTQLEYHNFLKPEEPF</sequence>
<dbReference type="Proteomes" id="UP000828048">
    <property type="component" value="Chromosome 6"/>
</dbReference>
<protein>
    <submittedName>
        <fullName evidence="1">Uncharacterized protein</fullName>
    </submittedName>
</protein>
<comment type="caution">
    <text evidence="1">The sequence shown here is derived from an EMBL/GenBank/DDBJ whole genome shotgun (WGS) entry which is preliminary data.</text>
</comment>
<proteinExistence type="predicted"/>
<keyword evidence="2" id="KW-1185">Reference proteome</keyword>
<evidence type="ECO:0000313" key="2">
    <source>
        <dbReference type="Proteomes" id="UP000828048"/>
    </source>
</evidence>